<evidence type="ECO:0000313" key="2">
    <source>
        <dbReference type="EMBL" id="ANZ48879.1"/>
    </source>
</evidence>
<sequence length="375" mass="42825">METHYSAVTKLVGCKRVAFFGDVHLLHGRVPTSHIAATLSTLISELKNTADAIYIVGDLFDDSKHLRSEDTHDALDFIAWLLKWCKETNTALRILEGTHSHDHGQSKFVPRINKAIGADVLYLDGIGIHYDPVLEMTVGWVQDDYNTKASETEQEMAELMKTRGIDKVDFFVMHGCFHFQLPVFSEKSFNEKFWVKRAKRVIVIGHDHRPKLNGIIRVTGSPERLSMGEEEEKGITIADFTDEHTRLYFRVNTEACMQLTVRAMDDYDAHYQACLAALKRIDESPNPQVGRLKIEYAFDSPIAEHVARWKKEYIFNIKGDKLRDPKVEKLLVEAFSHTSEVETIDQDNVQSIMLAEMAELDYDPNIVSEIIEAVR</sequence>
<name>A0A1B2IC88_9CAUD</name>
<dbReference type="GeneID" id="29061633"/>
<dbReference type="Proteomes" id="UP000201594">
    <property type="component" value="Segment"/>
</dbReference>
<evidence type="ECO:0000259" key="1">
    <source>
        <dbReference type="Pfam" id="PF00149"/>
    </source>
</evidence>
<proteinExistence type="predicted"/>
<reference evidence="2 3" key="1">
    <citation type="submission" date="2016-06" db="EMBL/GenBank/DDBJ databases">
        <authorList>
            <person name="Kjaerup R.B."/>
            <person name="Dalgaard T.S."/>
            <person name="Juul-Madsen H.R."/>
        </authorList>
    </citation>
    <scope>NUCLEOTIDE SEQUENCE [LARGE SCALE GENOMIC DNA]</scope>
</reference>
<dbReference type="InterPro" id="IPR029052">
    <property type="entry name" value="Metallo-depent_PP-like"/>
</dbReference>
<dbReference type="Gene3D" id="3.60.21.10">
    <property type="match status" value="1"/>
</dbReference>
<dbReference type="SUPFAM" id="SSF56300">
    <property type="entry name" value="Metallo-dependent phosphatases"/>
    <property type="match status" value="1"/>
</dbReference>
<dbReference type="InterPro" id="IPR004843">
    <property type="entry name" value="Calcineurin-like_PHP"/>
</dbReference>
<dbReference type="RefSeq" id="YP_009278341.1">
    <property type="nucleotide sequence ID" value="NC_031007.1"/>
</dbReference>
<protein>
    <submittedName>
        <fullName evidence="2">Putative nuclease SbcCD D subunit</fullName>
    </submittedName>
</protein>
<dbReference type="Pfam" id="PF00149">
    <property type="entry name" value="Metallophos"/>
    <property type="match status" value="1"/>
</dbReference>
<dbReference type="PANTHER" id="PTHR30337">
    <property type="entry name" value="COMPONENT OF ATP-DEPENDENT DSDNA EXONUCLEASE"/>
    <property type="match status" value="1"/>
</dbReference>
<accession>A0A1B2IC88</accession>
<dbReference type="KEGG" id="vg:29061633"/>
<dbReference type="InterPro" id="IPR050535">
    <property type="entry name" value="DNA_Repair-Maintenance_Comp"/>
</dbReference>
<dbReference type="EMBL" id="KX397367">
    <property type="protein sequence ID" value="ANZ48879.1"/>
    <property type="molecule type" value="Genomic_DNA"/>
</dbReference>
<dbReference type="OrthoDB" id="5080at10239"/>
<feature type="domain" description="Calcineurin-like phosphoesterase" evidence="1">
    <location>
        <begin position="16"/>
        <end position="210"/>
    </location>
</feature>
<dbReference type="GO" id="GO:0016787">
    <property type="term" value="F:hydrolase activity"/>
    <property type="evidence" value="ECO:0007669"/>
    <property type="project" value="InterPro"/>
</dbReference>
<gene>
    <name evidence="2" type="ORF">EARLPHILLIPIV_29</name>
</gene>
<organism evidence="2 3">
    <name type="scientific">Erwinia phage vB_EamM_EarlPhillipIV</name>
    <dbReference type="NCBI Taxonomy" id="1883372"/>
    <lineage>
        <taxon>Viruses</taxon>
        <taxon>Duplodnaviria</taxon>
        <taxon>Heunggongvirae</taxon>
        <taxon>Uroviricota</taxon>
        <taxon>Caudoviricetes</taxon>
        <taxon>Chimalliviridae</taxon>
        <taxon>Derbicusvirus</taxon>
        <taxon>Derbicusvirus derbicus</taxon>
    </lineage>
</organism>
<evidence type="ECO:0000313" key="3">
    <source>
        <dbReference type="Proteomes" id="UP000201594"/>
    </source>
</evidence>